<dbReference type="Pfam" id="PF09282">
    <property type="entry name" value="Mago-bind"/>
    <property type="match status" value="1"/>
</dbReference>
<reference evidence="4" key="2">
    <citation type="submission" date="2013-05" db="EMBL/GenBank/DDBJ databases">
        <title>The genome and transcriptome of Haemonchus contortus: a key model parasite for drug and vaccine discovery.</title>
        <authorList>
            <person name="Laing R."/>
            <person name="Kikuchi T."/>
            <person name="Martinelli A."/>
            <person name="Tsai I.J."/>
            <person name="Beech R.N."/>
            <person name="Redman E."/>
            <person name="Holroyd N."/>
            <person name="Bartley D.J."/>
            <person name="Beasley H."/>
            <person name="Britton C."/>
            <person name="Curran D."/>
            <person name="Devaney E."/>
            <person name="Gilabert A."/>
            <person name="Jackson F."/>
            <person name="Hunt M."/>
            <person name="Johnston S."/>
            <person name="Kryukov I."/>
            <person name="Li K."/>
            <person name="Morrison A.A."/>
            <person name="Reid A.J."/>
            <person name="Sargison N."/>
            <person name="Saunders G."/>
            <person name="Wasmuth J.D."/>
            <person name="Wolstenholme A."/>
            <person name="Berriman M."/>
            <person name="Gilleard J.S."/>
            <person name="Cotton J.A."/>
        </authorList>
    </citation>
    <scope>NUCLEOTIDE SEQUENCE [LARGE SCALE GENOMIC DNA]</scope>
    <source>
        <strain evidence="4">ISE/inbred ISE</strain>
    </source>
</reference>
<dbReference type="PANTHER" id="PTHR22959">
    <property type="entry name" value="PYM PROTEIN"/>
    <property type="match status" value="1"/>
</dbReference>
<protein>
    <recommendedName>
        <fullName evidence="2">Partner of Y14 and mago</fullName>
    </recommendedName>
</protein>
<comment type="similarity">
    <text evidence="1">Belongs to the pym family.</text>
</comment>
<dbReference type="AlphaFoldDB" id="W6NEK5"/>
<accession>W6NEK5</accession>
<dbReference type="PANTHER" id="PTHR22959:SF0">
    <property type="entry name" value="PARTNER OF Y14 AND MAGO"/>
    <property type="match status" value="1"/>
</dbReference>
<dbReference type="GO" id="GO:0035145">
    <property type="term" value="C:exon-exon junction complex"/>
    <property type="evidence" value="ECO:0007669"/>
    <property type="project" value="TreeGrafter"/>
</dbReference>
<feature type="domain" description="WIBG Mago-binding" evidence="3">
    <location>
        <begin position="34"/>
        <end position="60"/>
    </location>
</feature>
<dbReference type="EMBL" id="CAVP010059264">
    <property type="protein sequence ID" value="CDL95676.1"/>
    <property type="molecule type" value="Genomic_DNA"/>
</dbReference>
<gene>
    <name evidence="4" type="ORF">HCOI_01729800</name>
</gene>
<dbReference type="SUPFAM" id="SSF101931">
    <property type="entry name" value="Pym (Within the bgcn gene intron protein, WIBG), N-terminal domain"/>
    <property type="match status" value="1"/>
</dbReference>
<proteinExistence type="inferred from homology"/>
<evidence type="ECO:0000256" key="1">
    <source>
        <dbReference type="ARBA" id="ARBA00009394"/>
    </source>
</evidence>
<evidence type="ECO:0000256" key="2">
    <source>
        <dbReference type="ARBA" id="ARBA00018898"/>
    </source>
</evidence>
<dbReference type="InterPro" id="IPR015362">
    <property type="entry name" value="WIBG_mago-bd"/>
</dbReference>
<reference evidence="4" key="1">
    <citation type="submission" date="2013-03" db="EMBL/GenBank/DDBJ databases">
        <authorList>
            <person name="Aslett M."/>
        </authorList>
    </citation>
    <scope>NUCLEOTIDE SEQUENCE [LARGE SCALE GENOMIC DNA]</scope>
    <source>
        <strain evidence="4">ISE/inbred ISE</strain>
    </source>
</reference>
<dbReference type="InterPro" id="IPR036348">
    <property type="entry name" value="WIBG_N_sf"/>
</dbReference>
<organism evidence="4">
    <name type="scientific">Haemonchus contortus</name>
    <name type="common">Barber pole worm</name>
    <dbReference type="NCBI Taxonomy" id="6289"/>
    <lineage>
        <taxon>Eukaryota</taxon>
        <taxon>Metazoa</taxon>
        <taxon>Ecdysozoa</taxon>
        <taxon>Nematoda</taxon>
        <taxon>Chromadorea</taxon>
        <taxon>Rhabditida</taxon>
        <taxon>Rhabditina</taxon>
        <taxon>Rhabditomorpha</taxon>
        <taxon>Strongyloidea</taxon>
        <taxon>Trichostrongylidae</taxon>
        <taxon>Haemonchus</taxon>
    </lineage>
</organism>
<dbReference type="GO" id="GO:0005737">
    <property type="term" value="C:cytoplasm"/>
    <property type="evidence" value="ECO:0007669"/>
    <property type="project" value="TreeGrafter"/>
</dbReference>
<dbReference type="InterPro" id="IPR039333">
    <property type="entry name" value="PYM1"/>
</dbReference>
<dbReference type="SMART" id="SM01273">
    <property type="entry name" value="Mago-bind"/>
    <property type="match status" value="1"/>
</dbReference>
<name>W6NEK5_HAECO</name>
<dbReference type="GO" id="GO:1903259">
    <property type="term" value="P:exon-exon junction complex disassembly"/>
    <property type="evidence" value="ECO:0007669"/>
    <property type="project" value="InterPro"/>
</dbReference>
<evidence type="ECO:0000259" key="3">
    <source>
        <dbReference type="SMART" id="SM01273"/>
    </source>
</evidence>
<comment type="caution">
    <text evidence="4">The sequence shown here is derived from an EMBL/GenBank/DDBJ whole genome shotgun (WGS) entry which is preliminary data.</text>
</comment>
<evidence type="ECO:0000313" key="4">
    <source>
        <dbReference type="EMBL" id="CDL95676.1"/>
    </source>
</evidence>
<sequence>MSYDVTVFICISYMASSAINKQDGGDTRIRTSQGETFIAATQRPDGTWRKARRVKDGYIPQEEQPKYQNPSQVAASARGRVVVGMTPRNMQQATAGPRKPIAAVFQPKAAITPQEQIQKKIDKVKLKLTEIAKLEERINSGEIIPLPNQIAKVGRKTEYESEIEKLTEEMEKL</sequence>
<dbReference type="GO" id="GO:0003723">
    <property type="term" value="F:RNA binding"/>
    <property type="evidence" value="ECO:0007669"/>
    <property type="project" value="TreeGrafter"/>
</dbReference>